<evidence type="ECO:0000259" key="2">
    <source>
        <dbReference type="Pfam" id="PF01266"/>
    </source>
</evidence>
<dbReference type="InterPro" id="IPR036188">
    <property type="entry name" value="FAD/NAD-bd_sf"/>
</dbReference>
<feature type="domain" description="FAD dependent oxidoreductase" evidence="2">
    <location>
        <begin position="14"/>
        <end position="377"/>
    </location>
</feature>
<evidence type="ECO:0000313" key="3">
    <source>
        <dbReference type="EMBL" id="PSC03361.1"/>
    </source>
</evidence>
<name>A0A2T1HP13_9HYPH</name>
<keyword evidence="1" id="KW-0560">Oxidoreductase</keyword>
<sequence length="408" mass="43744">MTAPIASEIPSSADIVIVGGAAIGSSIACHIASDPAFTGRVVVVEKDPTYQFSASALSAASIRQQYSSAVNIRVSLYGIQFLREIGERLRVGDDRPEIGLVEGGYLYLAGPEGAPILQENNALQKQEGADILLLEPEALRARFPWLSTDGITCGTWGRSGEGWFDGWGLMQAFRKKARSLGVTYVEGQAVGVEKDVARIAAVRLADGSRIACGALVNAAGASGGRQLAALAGVAIPVHAKKRFVYTFTCKAEIDNAPLLIDPSGAWFRPEGKRGADGQMFIGSAGPTADMDDPDSEEFEVDWPFFEEFIWPSLATRVPAFEQIKTGRAWAGHYDMNLFDHNAILGKAGGLENFYLANGFSGHGLQQSPAVGRGLAELILHGRYLTLDLTDMGFDRIAANRPVLERNVI</sequence>
<dbReference type="RefSeq" id="WP_106339064.1">
    <property type="nucleotide sequence ID" value="NZ_PVZS01000027.1"/>
</dbReference>
<evidence type="ECO:0000256" key="1">
    <source>
        <dbReference type="ARBA" id="ARBA00023002"/>
    </source>
</evidence>
<dbReference type="EMBL" id="PVZS01000027">
    <property type="protein sequence ID" value="PSC03361.1"/>
    <property type="molecule type" value="Genomic_DNA"/>
</dbReference>
<dbReference type="GO" id="GO:0016491">
    <property type="term" value="F:oxidoreductase activity"/>
    <property type="evidence" value="ECO:0007669"/>
    <property type="project" value="UniProtKB-KW"/>
</dbReference>
<comment type="caution">
    <text evidence="3">The sequence shown here is derived from an EMBL/GenBank/DDBJ whole genome shotgun (WGS) entry which is preliminary data.</text>
</comment>
<dbReference type="Gene3D" id="3.30.9.10">
    <property type="entry name" value="D-Amino Acid Oxidase, subunit A, domain 2"/>
    <property type="match status" value="1"/>
</dbReference>
<reference evidence="4" key="1">
    <citation type="submission" date="2018-03" db="EMBL/GenBank/DDBJ databases">
        <authorList>
            <person name="Sun L."/>
            <person name="Liu H."/>
            <person name="Chen W."/>
            <person name="Huang K."/>
            <person name="Liu W."/>
            <person name="Gao X."/>
        </authorList>
    </citation>
    <scope>NUCLEOTIDE SEQUENCE [LARGE SCALE GENOMIC DNA]</scope>
    <source>
        <strain evidence="4">SH9</strain>
    </source>
</reference>
<dbReference type="OrthoDB" id="9806452at2"/>
<dbReference type="InterPro" id="IPR006076">
    <property type="entry name" value="FAD-dep_OxRdtase"/>
</dbReference>
<evidence type="ECO:0000313" key="4">
    <source>
        <dbReference type="Proteomes" id="UP000239772"/>
    </source>
</evidence>
<dbReference type="Gene3D" id="3.50.50.60">
    <property type="entry name" value="FAD/NAD(P)-binding domain"/>
    <property type="match status" value="1"/>
</dbReference>
<dbReference type="GO" id="GO:0005737">
    <property type="term" value="C:cytoplasm"/>
    <property type="evidence" value="ECO:0007669"/>
    <property type="project" value="TreeGrafter"/>
</dbReference>
<protein>
    <submittedName>
        <fullName evidence="3">FAD-dependent oxidoreductase</fullName>
    </submittedName>
</protein>
<gene>
    <name evidence="3" type="ORF">SLNSH_19410</name>
</gene>
<proteinExistence type="predicted"/>
<dbReference type="Pfam" id="PF01266">
    <property type="entry name" value="DAO"/>
    <property type="match status" value="1"/>
</dbReference>
<dbReference type="PANTHER" id="PTHR13847:SF287">
    <property type="entry name" value="FAD-DEPENDENT OXIDOREDUCTASE DOMAIN-CONTAINING PROTEIN 1"/>
    <property type="match status" value="1"/>
</dbReference>
<dbReference type="PANTHER" id="PTHR13847">
    <property type="entry name" value="SARCOSINE DEHYDROGENASE-RELATED"/>
    <property type="match status" value="1"/>
</dbReference>
<accession>A0A2T1HP13</accession>
<keyword evidence="4" id="KW-1185">Reference proteome</keyword>
<dbReference type="GO" id="GO:0032981">
    <property type="term" value="P:mitochondrial respiratory chain complex I assembly"/>
    <property type="evidence" value="ECO:0007669"/>
    <property type="project" value="TreeGrafter"/>
</dbReference>
<organism evidence="3 4">
    <name type="scientific">Alsobacter soli</name>
    <dbReference type="NCBI Taxonomy" id="2109933"/>
    <lineage>
        <taxon>Bacteria</taxon>
        <taxon>Pseudomonadati</taxon>
        <taxon>Pseudomonadota</taxon>
        <taxon>Alphaproteobacteria</taxon>
        <taxon>Hyphomicrobiales</taxon>
        <taxon>Alsobacteraceae</taxon>
        <taxon>Alsobacter</taxon>
    </lineage>
</organism>
<dbReference type="Proteomes" id="UP000239772">
    <property type="component" value="Unassembled WGS sequence"/>
</dbReference>
<dbReference type="SUPFAM" id="SSF51905">
    <property type="entry name" value="FAD/NAD(P)-binding domain"/>
    <property type="match status" value="1"/>
</dbReference>
<dbReference type="AlphaFoldDB" id="A0A2T1HP13"/>